<comment type="similarity">
    <text evidence="1">Belongs to the cornifelin family.</text>
</comment>
<dbReference type="NCBIfam" id="TIGR01571">
    <property type="entry name" value="A_thal_Cys_rich"/>
    <property type="match status" value="1"/>
</dbReference>
<evidence type="ECO:0000313" key="4">
    <source>
        <dbReference type="Proteomes" id="UP000274429"/>
    </source>
</evidence>
<evidence type="ECO:0000313" key="3">
    <source>
        <dbReference type="EMBL" id="VDM30470.1"/>
    </source>
</evidence>
<evidence type="ECO:0000313" key="5">
    <source>
        <dbReference type="WBParaSite" id="TTAC_0000629801-mRNA-1"/>
    </source>
</evidence>
<dbReference type="OrthoDB" id="1045822at2759"/>
<organism evidence="5">
    <name type="scientific">Hydatigena taeniaeformis</name>
    <name type="common">Feline tapeworm</name>
    <name type="synonym">Taenia taeniaeformis</name>
    <dbReference type="NCBI Taxonomy" id="6205"/>
    <lineage>
        <taxon>Eukaryota</taxon>
        <taxon>Metazoa</taxon>
        <taxon>Spiralia</taxon>
        <taxon>Lophotrochozoa</taxon>
        <taxon>Platyhelminthes</taxon>
        <taxon>Cestoda</taxon>
        <taxon>Eucestoda</taxon>
        <taxon>Cyclophyllidea</taxon>
        <taxon>Taeniidae</taxon>
        <taxon>Hydatigera</taxon>
    </lineage>
</organism>
<gene>
    <name evidence="3" type="ORF">TTAC_LOCUS6283</name>
</gene>
<feature type="compositionally biased region" description="Basic and acidic residues" evidence="2">
    <location>
        <begin position="9"/>
        <end position="36"/>
    </location>
</feature>
<accession>A0A0R3WZR0</accession>
<proteinExistence type="inferred from homology"/>
<dbReference type="EMBL" id="UYWX01020298">
    <property type="protein sequence ID" value="VDM30470.1"/>
    <property type="molecule type" value="Genomic_DNA"/>
</dbReference>
<protein>
    <submittedName>
        <fullName evidence="5">PLAC8 family protein</fullName>
    </submittedName>
</protein>
<evidence type="ECO:0000256" key="2">
    <source>
        <dbReference type="SAM" id="MobiDB-lite"/>
    </source>
</evidence>
<feature type="region of interest" description="Disordered" evidence="2">
    <location>
        <begin position="1"/>
        <end position="40"/>
    </location>
</feature>
<dbReference type="Proteomes" id="UP000274429">
    <property type="component" value="Unassembled WGS sequence"/>
</dbReference>
<reference evidence="5" key="1">
    <citation type="submission" date="2017-02" db="UniProtKB">
        <authorList>
            <consortium name="WormBaseParasite"/>
        </authorList>
    </citation>
    <scope>IDENTIFICATION</scope>
</reference>
<dbReference type="WBParaSite" id="TTAC_0000629801-mRNA-1">
    <property type="protein sequence ID" value="TTAC_0000629801-mRNA-1"/>
    <property type="gene ID" value="TTAC_0000629801"/>
</dbReference>
<keyword evidence="4" id="KW-1185">Reference proteome</keyword>
<sequence length="164" mass="18329">MPSSSSDSEDSHGESRVDHAEEMEGAREEGKQEAKANGDVVTTQPCSSQLRDWHDGLCSCHKDVGNCFLVAFCPLCAAAYEFHKHNENPILGFCFPGPFMALVSQYRIKKGILLSQNTAFKKVDKQKSKFKFFQGSLCTDCLATYFCGFCVLCRLHRDFKHASD</sequence>
<dbReference type="AlphaFoldDB" id="A0A0R3WZR0"/>
<reference evidence="3 4" key="2">
    <citation type="submission" date="2018-11" db="EMBL/GenBank/DDBJ databases">
        <authorList>
            <consortium name="Pathogen Informatics"/>
        </authorList>
    </citation>
    <scope>NUCLEOTIDE SEQUENCE [LARGE SCALE GENOMIC DNA]</scope>
</reference>
<dbReference type="STRING" id="6205.A0A0R3WZR0"/>
<name>A0A0R3WZR0_HYDTA</name>
<dbReference type="Pfam" id="PF04749">
    <property type="entry name" value="PLAC8"/>
    <property type="match status" value="1"/>
</dbReference>
<dbReference type="InterPro" id="IPR006461">
    <property type="entry name" value="PLAC_motif_containing"/>
</dbReference>
<evidence type="ECO:0000256" key="1">
    <source>
        <dbReference type="ARBA" id="ARBA00009024"/>
    </source>
</evidence>